<organism evidence="1 2">
    <name type="scientific">Stichopus japonicus</name>
    <name type="common">Sea cucumber</name>
    <dbReference type="NCBI Taxonomy" id="307972"/>
    <lineage>
        <taxon>Eukaryota</taxon>
        <taxon>Metazoa</taxon>
        <taxon>Echinodermata</taxon>
        <taxon>Eleutherozoa</taxon>
        <taxon>Echinozoa</taxon>
        <taxon>Holothuroidea</taxon>
        <taxon>Aspidochirotacea</taxon>
        <taxon>Aspidochirotida</taxon>
        <taxon>Stichopodidae</taxon>
        <taxon>Apostichopus</taxon>
    </lineage>
</organism>
<feature type="non-terminal residue" evidence="1">
    <location>
        <position position="64"/>
    </location>
</feature>
<evidence type="ECO:0000313" key="2">
    <source>
        <dbReference type="Proteomes" id="UP000230750"/>
    </source>
</evidence>
<accession>A0A2G8KX77</accession>
<evidence type="ECO:0000313" key="1">
    <source>
        <dbReference type="EMBL" id="PIK52617.1"/>
    </source>
</evidence>
<feature type="non-terminal residue" evidence="1">
    <location>
        <position position="1"/>
    </location>
</feature>
<sequence>FAFVLMPLKIKEKSAFMHLKSNGLNDIKVIWYSSINCYSLDMDSGTWQQTESLSKLTKEEYDKV</sequence>
<dbReference type="EMBL" id="MRZV01000320">
    <property type="protein sequence ID" value="PIK52617.1"/>
    <property type="molecule type" value="Genomic_DNA"/>
</dbReference>
<dbReference type="Proteomes" id="UP000230750">
    <property type="component" value="Unassembled WGS sequence"/>
</dbReference>
<name>A0A2G8KX77_STIJA</name>
<keyword evidence="2" id="KW-1185">Reference proteome</keyword>
<gene>
    <name evidence="1" type="ORF">BSL78_10477</name>
</gene>
<proteinExistence type="predicted"/>
<dbReference type="AlphaFoldDB" id="A0A2G8KX77"/>
<reference evidence="1 2" key="1">
    <citation type="journal article" date="2017" name="PLoS Biol.">
        <title>The sea cucumber genome provides insights into morphological evolution and visceral regeneration.</title>
        <authorList>
            <person name="Zhang X."/>
            <person name="Sun L."/>
            <person name="Yuan J."/>
            <person name="Sun Y."/>
            <person name="Gao Y."/>
            <person name="Zhang L."/>
            <person name="Li S."/>
            <person name="Dai H."/>
            <person name="Hamel J.F."/>
            <person name="Liu C."/>
            <person name="Yu Y."/>
            <person name="Liu S."/>
            <person name="Lin W."/>
            <person name="Guo K."/>
            <person name="Jin S."/>
            <person name="Xu P."/>
            <person name="Storey K.B."/>
            <person name="Huan P."/>
            <person name="Zhang T."/>
            <person name="Zhou Y."/>
            <person name="Zhang J."/>
            <person name="Lin C."/>
            <person name="Li X."/>
            <person name="Xing L."/>
            <person name="Huo D."/>
            <person name="Sun M."/>
            <person name="Wang L."/>
            <person name="Mercier A."/>
            <person name="Li F."/>
            <person name="Yang H."/>
            <person name="Xiang J."/>
        </authorList>
    </citation>
    <scope>NUCLEOTIDE SEQUENCE [LARGE SCALE GENOMIC DNA]</scope>
    <source>
        <strain evidence="1">Shaxun</strain>
        <tissue evidence="1">Muscle</tissue>
    </source>
</reference>
<protein>
    <submittedName>
        <fullName evidence="1">Uncharacterized protein</fullName>
    </submittedName>
</protein>
<comment type="caution">
    <text evidence="1">The sequence shown here is derived from an EMBL/GenBank/DDBJ whole genome shotgun (WGS) entry which is preliminary data.</text>
</comment>